<dbReference type="EMBL" id="LYUB02000010">
    <property type="protein sequence ID" value="OVF07983.1"/>
    <property type="molecule type" value="Genomic_DNA"/>
</dbReference>
<proteinExistence type="predicted"/>
<protein>
    <submittedName>
        <fullName evidence="2">Uncharacterized protein</fullName>
    </submittedName>
</protein>
<dbReference type="Proteomes" id="UP000195602">
    <property type="component" value="Unassembled WGS sequence"/>
</dbReference>
<evidence type="ECO:0000256" key="1">
    <source>
        <dbReference type="SAM" id="Phobius"/>
    </source>
</evidence>
<evidence type="ECO:0000313" key="2">
    <source>
        <dbReference type="EMBL" id="OVF07983.1"/>
    </source>
</evidence>
<feature type="transmembrane region" description="Helical" evidence="1">
    <location>
        <begin position="12"/>
        <end position="29"/>
    </location>
</feature>
<dbReference type="AlphaFoldDB" id="A0AA91T172"/>
<name>A0AA91T172_CLALS</name>
<evidence type="ECO:0000313" key="3">
    <source>
        <dbReference type="Proteomes" id="UP000195602"/>
    </source>
</evidence>
<comment type="caution">
    <text evidence="2">The sequence shown here is derived from an EMBL/GenBank/DDBJ whole genome shotgun (WGS) entry which is preliminary data.</text>
</comment>
<sequence length="98" mass="11383">MPPLPPSSPISHKIVVGTIAVFAGVYAFWQTGKDFQFIKFEPRSEEEVERRKKEGLGLSIKQLETRTLDYTPEAKERIRRGLEEHEKELAKKREQESK</sequence>
<gene>
    <name evidence="2" type="ORF">A9F13_10g01232</name>
</gene>
<accession>A0AA91T172</accession>
<dbReference type="KEGG" id="clus:A9F13_10g01232"/>
<keyword evidence="1" id="KW-0472">Membrane</keyword>
<reference evidence="2 3" key="1">
    <citation type="submission" date="2017-04" db="EMBL/GenBank/DDBJ databases">
        <title>Draft genome of the yeast Clavispora lusitaniae type strain CBS 6936.</title>
        <authorList>
            <person name="Durrens P."/>
            <person name="Klopp C."/>
            <person name="Biteau N."/>
            <person name="Fitton-Ouhabi V."/>
            <person name="Dementhon K."/>
            <person name="Accoceberry I."/>
            <person name="Sherman D.J."/>
            <person name="Noel T."/>
        </authorList>
    </citation>
    <scope>NUCLEOTIDE SEQUENCE [LARGE SCALE GENOMIC DNA]</scope>
    <source>
        <strain evidence="2 3">CBS 6936</strain>
    </source>
</reference>
<keyword evidence="1" id="KW-1133">Transmembrane helix</keyword>
<keyword evidence="1" id="KW-0812">Transmembrane</keyword>
<organism evidence="2 3">
    <name type="scientific">Clavispora lusitaniae</name>
    <name type="common">Candida lusitaniae</name>
    <dbReference type="NCBI Taxonomy" id="36911"/>
    <lineage>
        <taxon>Eukaryota</taxon>
        <taxon>Fungi</taxon>
        <taxon>Dikarya</taxon>
        <taxon>Ascomycota</taxon>
        <taxon>Saccharomycotina</taxon>
        <taxon>Pichiomycetes</taxon>
        <taxon>Metschnikowiaceae</taxon>
        <taxon>Clavispora</taxon>
    </lineage>
</organism>